<name>A0A9X4LWF8_9ACTN</name>
<gene>
    <name evidence="2" type="ORF">NVS88_02485</name>
</gene>
<dbReference type="RefSeq" id="WP_332519069.1">
    <property type="nucleotide sequence ID" value="NZ_JANRHA010000001.1"/>
</dbReference>
<dbReference type="AlphaFoldDB" id="A0A9X4LWF8"/>
<feature type="compositionally biased region" description="Low complexity" evidence="1">
    <location>
        <begin position="51"/>
        <end position="74"/>
    </location>
</feature>
<reference evidence="2" key="1">
    <citation type="submission" date="2022-08" db="EMBL/GenBank/DDBJ databases">
        <title>Genome analysis of Corynebacteriales strain.</title>
        <authorList>
            <person name="Lee S.D."/>
        </authorList>
    </citation>
    <scope>NUCLEOTIDE SEQUENCE</scope>
    <source>
        <strain evidence="2">D3-21</strain>
    </source>
</reference>
<feature type="region of interest" description="Disordered" evidence="1">
    <location>
        <begin position="89"/>
        <end position="108"/>
    </location>
</feature>
<keyword evidence="3" id="KW-1185">Reference proteome</keyword>
<feature type="region of interest" description="Disordered" evidence="1">
    <location>
        <begin position="1"/>
        <end position="75"/>
    </location>
</feature>
<evidence type="ECO:0000313" key="3">
    <source>
        <dbReference type="Proteomes" id="UP001152755"/>
    </source>
</evidence>
<organism evidence="2 3">
    <name type="scientific">Speluncibacter jeojiensis</name>
    <dbReference type="NCBI Taxonomy" id="2710754"/>
    <lineage>
        <taxon>Bacteria</taxon>
        <taxon>Bacillati</taxon>
        <taxon>Actinomycetota</taxon>
        <taxon>Actinomycetes</taxon>
        <taxon>Mycobacteriales</taxon>
        <taxon>Speluncibacteraceae</taxon>
        <taxon>Speluncibacter</taxon>
    </lineage>
</organism>
<dbReference type="Proteomes" id="UP001152755">
    <property type="component" value="Unassembled WGS sequence"/>
</dbReference>
<comment type="caution">
    <text evidence="2">The sequence shown here is derived from an EMBL/GenBank/DDBJ whole genome shotgun (WGS) entry which is preliminary data.</text>
</comment>
<sequence>MNGDPHSAPARPDLTFLRRRTRPGPQPTPQAAPVSTPPVDYTRRSAPQSGADLDLSAPSSPDLSGPPSLGLSGDEPAAQVLDLSLDLSATEDVPSPGPAIDSPRVERPPRRVRAWRRLAAGDRLVLSAQHPTVALTRIQSGVGALTIRSLCPESAADLRFGCAYTVRSGKSSTVSPTTGRTAGPTGAHSPIITGVDDGRGGFDIDLRQCRDLDRLVIYGFTRSGAPTAWPGTITVATAGGGRIELALNDLPETAGCVVLSLFNVHGQFVLRSEMCPINGTVRDACLAFGFDDIGWIDGYTPLD</sequence>
<evidence type="ECO:0000313" key="2">
    <source>
        <dbReference type="EMBL" id="MDG3013419.1"/>
    </source>
</evidence>
<dbReference type="EMBL" id="JANRHA010000001">
    <property type="protein sequence ID" value="MDG3013419.1"/>
    <property type="molecule type" value="Genomic_DNA"/>
</dbReference>
<accession>A0A9X4LWF8</accession>
<protein>
    <submittedName>
        <fullName evidence="2">Uncharacterized protein</fullName>
    </submittedName>
</protein>
<evidence type="ECO:0000256" key="1">
    <source>
        <dbReference type="SAM" id="MobiDB-lite"/>
    </source>
</evidence>
<proteinExistence type="predicted"/>